<comment type="caution">
    <text evidence="3">The sequence shown here is derived from an EMBL/GenBank/DDBJ whole genome shotgun (WGS) entry which is preliminary data.</text>
</comment>
<dbReference type="Pfam" id="PF00012">
    <property type="entry name" value="HSP70"/>
    <property type="match status" value="1"/>
</dbReference>
<dbReference type="STRING" id="1817892.AUK40_00820"/>
<name>A0A1J5IPZ6_9BACT</name>
<proteinExistence type="predicted"/>
<protein>
    <submittedName>
        <fullName evidence="3">Uncharacterized protein</fullName>
    </submittedName>
</protein>
<reference evidence="3 4" key="1">
    <citation type="journal article" date="2016" name="Environ. Microbiol.">
        <title>Genomic resolution of a cold subsurface aquifer community provides metabolic insights for novel microbes adapted to high CO concentrations.</title>
        <authorList>
            <person name="Probst A.J."/>
            <person name="Castelle C.J."/>
            <person name="Singh A."/>
            <person name="Brown C.T."/>
            <person name="Anantharaman K."/>
            <person name="Sharon I."/>
            <person name="Hug L.A."/>
            <person name="Burstein D."/>
            <person name="Emerson J.B."/>
            <person name="Thomas B.C."/>
            <person name="Banfield J.F."/>
        </authorList>
    </citation>
    <scope>NUCLEOTIDE SEQUENCE [LARGE SCALE GENOMIC DNA]</scope>
    <source>
        <strain evidence="3">CG2_30_54_11</strain>
    </source>
</reference>
<dbReference type="Proteomes" id="UP000183245">
    <property type="component" value="Unassembled WGS sequence"/>
</dbReference>
<keyword evidence="1" id="KW-0547">Nucleotide-binding</keyword>
<dbReference type="AlphaFoldDB" id="A0A1J5IPZ6"/>
<dbReference type="InterPro" id="IPR013126">
    <property type="entry name" value="Hsp_70_fam"/>
</dbReference>
<accession>A0A1J5IPZ6</accession>
<dbReference type="GO" id="GO:0005524">
    <property type="term" value="F:ATP binding"/>
    <property type="evidence" value="ECO:0007669"/>
    <property type="project" value="UniProtKB-KW"/>
</dbReference>
<sequence length="157" mass="17471">MPTIAIKKNRDGRLETGEAFGIEAVIEQRPHMMSQIIARGSRLPASASKRYFPVEDDQTHVKVICYKGDNKAARDNTRLGEFTITGLKARTRENSKGVDVTFTINQEGVVLVDALEVENPENHLKIKLSYVQESLLKSVAKGVVREIVGILLPSNKR</sequence>
<dbReference type="Gene3D" id="2.60.34.10">
    <property type="entry name" value="Substrate Binding Domain Of DNAk, Chain A, domain 1"/>
    <property type="match status" value="1"/>
</dbReference>
<organism evidence="3 4">
    <name type="scientific">Candidatus Wirthbacteria bacterium CG2_30_54_11</name>
    <dbReference type="NCBI Taxonomy" id="1817892"/>
    <lineage>
        <taxon>Bacteria</taxon>
        <taxon>Candidatus Wirthbacteria</taxon>
    </lineage>
</organism>
<gene>
    <name evidence="3" type="ORF">AUK40_00820</name>
</gene>
<dbReference type="InterPro" id="IPR029047">
    <property type="entry name" value="HSP70_peptide-bd_sf"/>
</dbReference>
<keyword evidence="2" id="KW-0067">ATP-binding</keyword>
<dbReference type="GO" id="GO:0140662">
    <property type="term" value="F:ATP-dependent protein folding chaperone"/>
    <property type="evidence" value="ECO:0007669"/>
    <property type="project" value="InterPro"/>
</dbReference>
<evidence type="ECO:0000313" key="3">
    <source>
        <dbReference type="EMBL" id="OIP99164.1"/>
    </source>
</evidence>
<dbReference type="EMBL" id="MNZT01000016">
    <property type="protein sequence ID" value="OIP99164.1"/>
    <property type="molecule type" value="Genomic_DNA"/>
</dbReference>
<evidence type="ECO:0000256" key="1">
    <source>
        <dbReference type="ARBA" id="ARBA00022741"/>
    </source>
</evidence>
<evidence type="ECO:0000256" key="2">
    <source>
        <dbReference type="ARBA" id="ARBA00022840"/>
    </source>
</evidence>
<dbReference type="SUPFAM" id="SSF100920">
    <property type="entry name" value="Heat shock protein 70kD (HSP70), peptide-binding domain"/>
    <property type="match status" value="1"/>
</dbReference>
<evidence type="ECO:0000313" key="4">
    <source>
        <dbReference type="Proteomes" id="UP000183245"/>
    </source>
</evidence>